<comment type="caution">
    <text evidence="1">The sequence shown here is derived from an EMBL/GenBank/DDBJ whole genome shotgun (WGS) entry which is preliminary data.</text>
</comment>
<proteinExistence type="predicted"/>
<protein>
    <submittedName>
        <fullName evidence="1">TIGR02444 family protein</fullName>
    </submittedName>
</protein>
<dbReference type="Proteomes" id="UP000198512">
    <property type="component" value="Unassembled WGS sequence"/>
</dbReference>
<name>A0ABY1B6J8_9PSED</name>
<sequence length="154" mass="17044">MQPDLWPFAENLYQRPGVEAACLHLQSRGADVCLLLCAAWLQQRNLACTPARVAQLRDCAHGWQKEVVGPLRALRQRWKMGALQDTELGVLREAVKRLELDAERLQLQRLAACSQGWSDELEGSSGAWIQALAPDDLTADDQQALSVLQTAAIS</sequence>
<dbReference type="EMBL" id="FOFP01000003">
    <property type="protein sequence ID" value="SEQ08694.1"/>
    <property type="molecule type" value="Genomic_DNA"/>
</dbReference>
<evidence type="ECO:0000313" key="1">
    <source>
        <dbReference type="EMBL" id="SEQ08694.1"/>
    </source>
</evidence>
<dbReference type="Pfam" id="PF09523">
    <property type="entry name" value="DUF2390"/>
    <property type="match status" value="1"/>
</dbReference>
<evidence type="ECO:0000313" key="2">
    <source>
        <dbReference type="Proteomes" id="UP000198512"/>
    </source>
</evidence>
<accession>A0ABY1B6J8</accession>
<keyword evidence="2" id="KW-1185">Reference proteome</keyword>
<dbReference type="NCBIfam" id="TIGR02444">
    <property type="entry name" value="TIGR02444 family protein"/>
    <property type="match status" value="1"/>
</dbReference>
<reference evidence="1 2" key="1">
    <citation type="submission" date="2016-10" db="EMBL/GenBank/DDBJ databases">
        <authorList>
            <person name="Varghese N."/>
            <person name="Submissions S."/>
        </authorList>
    </citation>
    <scope>NUCLEOTIDE SEQUENCE [LARGE SCALE GENOMIC DNA]</scope>
    <source>
        <strain evidence="1 2">CIP 109853</strain>
    </source>
</reference>
<gene>
    <name evidence="1" type="ORF">SAMN05216600_103228</name>
</gene>
<dbReference type="InterPro" id="IPR012659">
    <property type="entry name" value="CHP02444"/>
</dbReference>
<organism evidence="1 2">
    <name type="scientific">Pseudomonas cuatrocienegasensis</name>
    <dbReference type="NCBI Taxonomy" id="543360"/>
    <lineage>
        <taxon>Bacteria</taxon>
        <taxon>Pseudomonadati</taxon>
        <taxon>Pseudomonadota</taxon>
        <taxon>Gammaproteobacteria</taxon>
        <taxon>Pseudomonadales</taxon>
        <taxon>Pseudomonadaceae</taxon>
        <taxon>Pseudomonas</taxon>
    </lineage>
</organism>
<dbReference type="RefSeq" id="WP_069516464.1">
    <property type="nucleotide sequence ID" value="NZ_FOFP01000003.1"/>
</dbReference>